<name>X1LBI9_9ZZZZ</name>
<evidence type="ECO:0000256" key="1">
    <source>
        <dbReference type="ARBA" id="ARBA00001911"/>
    </source>
</evidence>
<dbReference type="Gene3D" id="3.40.50.720">
    <property type="entry name" value="NAD(P)-binding Rossmann-like Domain"/>
    <property type="match status" value="1"/>
</dbReference>
<evidence type="ECO:0000256" key="2">
    <source>
        <dbReference type="ARBA" id="ARBA00023027"/>
    </source>
</evidence>
<dbReference type="PANTHER" id="PTHR43000">
    <property type="entry name" value="DTDP-D-GLUCOSE 4,6-DEHYDRATASE-RELATED"/>
    <property type="match status" value="1"/>
</dbReference>
<sequence>RYKFVKGDICDAKTVAKIVKDCDTIVHFAAESHVDRSIVDASEFIRTNIHGTYVLLEEAKKNKISLFCHMSTDEVYGSRNEGFFKETDALKPSSPYSASKAAADHIVHSYYITYNLPVTIVRPTNNFGPFQYPEKVISLFITNALKGKKLPVYGDGQNVRDWIYVLDNCAAIDFIIHKGKPGEIYNVAGNNEMKNIDLTRLILKMMNKPEDLIEFVKDRPGHDRRYALDSAKIEKLGWKPHHNFKQALEETVEWYRSNLEFSR</sequence>
<evidence type="ECO:0000259" key="4">
    <source>
        <dbReference type="Pfam" id="PF16363"/>
    </source>
</evidence>
<gene>
    <name evidence="5" type="ORF">S06H3_19016</name>
</gene>
<comment type="cofactor">
    <cofactor evidence="1">
        <name>NAD(+)</name>
        <dbReference type="ChEBI" id="CHEBI:57540"/>
    </cofactor>
</comment>
<proteinExistence type="predicted"/>
<dbReference type="CDD" id="cd05246">
    <property type="entry name" value="dTDP_GD_SDR_e"/>
    <property type="match status" value="1"/>
</dbReference>
<dbReference type="Pfam" id="PF16363">
    <property type="entry name" value="GDP_Man_Dehyd"/>
    <property type="match status" value="1"/>
</dbReference>
<evidence type="ECO:0000256" key="3">
    <source>
        <dbReference type="ARBA" id="ARBA00023239"/>
    </source>
</evidence>
<keyword evidence="2" id="KW-0520">NAD</keyword>
<dbReference type="EMBL" id="BARV01009684">
    <property type="protein sequence ID" value="GAI03226.1"/>
    <property type="molecule type" value="Genomic_DNA"/>
</dbReference>
<dbReference type="GO" id="GO:0008460">
    <property type="term" value="F:dTDP-glucose 4,6-dehydratase activity"/>
    <property type="evidence" value="ECO:0007669"/>
    <property type="project" value="InterPro"/>
</dbReference>
<evidence type="ECO:0000313" key="5">
    <source>
        <dbReference type="EMBL" id="GAI03226.1"/>
    </source>
</evidence>
<dbReference type="SUPFAM" id="SSF51735">
    <property type="entry name" value="NAD(P)-binding Rossmann-fold domains"/>
    <property type="match status" value="1"/>
</dbReference>
<reference evidence="5" key="1">
    <citation type="journal article" date="2014" name="Front. Microbiol.">
        <title>High frequency of phylogenetically diverse reductive dehalogenase-homologous genes in deep subseafloor sedimentary metagenomes.</title>
        <authorList>
            <person name="Kawai M."/>
            <person name="Futagami T."/>
            <person name="Toyoda A."/>
            <person name="Takaki Y."/>
            <person name="Nishi S."/>
            <person name="Hori S."/>
            <person name="Arai W."/>
            <person name="Tsubouchi T."/>
            <person name="Morono Y."/>
            <person name="Uchiyama I."/>
            <person name="Ito T."/>
            <person name="Fujiyama A."/>
            <person name="Inagaki F."/>
            <person name="Takami H."/>
        </authorList>
    </citation>
    <scope>NUCLEOTIDE SEQUENCE</scope>
    <source>
        <strain evidence="5">Expedition CK06-06</strain>
    </source>
</reference>
<accession>X1LBI9</accession>
<keyword evidence="3" id="KW-0456">Lyase</keyword>
<comment type="caution">
    <text evidence="5">The sequence shown here is derived from an EMBL/GenBank/DDBJ whole genome shotgun (WGS) entry which is preliminary data.</text>
</comment>
<protein>
    <recommendedName>
        <fullName evidence="4">NAD(P)-binding domain-containing protein</fullName>
    </recommendedName>
</protein>
<dbReference type="InterPro" id="IPR036291">
    <property type="entry name" value="NAD(P)-bd_dom_sf"/>
</dbReference>
<dbReference type="NCBIfam" id="TIGR01181">
    <property type="entry name" value="dTDP_gluc_dehyt"/>
    <property type="match status" value="1"/>
</dbReference>
<feature type="non-terminal residue" evidence="5">
    <location>
        <position position="1"/>
    </location>
</feature>
<dbReference type="InterPro" id="IPR016040">
    <property type="entry name" value="NAD(P)-bd_dom"/>
</dbReference>
<dbReference type="Gene3D" id="3.90.25.10">
    <property type="entry name" value="UDP-galactose 4-epimerase, domain 1"/>
    <property type="match status" value="1"/>
</dbReference>
<feature type="domain" description="NAD(P)-binding" evidence="4">
    <location>
        <begin position="1"/>
        <end position="251"/>
    </location>
</feature>
<dbReference type="AlphaFoldDB" id="X1LBI9"/>
<dbReference type="GO" id="GO:0009225">
    <property type="term" value="P:nucleotide-sugar metabolic process"/>
    <property type="evidence" value="ECO:0007669"/>
    <property type="project" value="InterPro"/>
</dbReference>
<dbReference type="InterPro" id="IPR005888">
    <property type="entry name" value="dTDP_Gluc_deHydtase"/>
</dbReference>
<organism evidence="5">
    <name type="scientific">marine sediment metagenome</name>
    <dbReference type="NCBI Taxonomy" id="412755"/>
    <lineage>
        <taxon>unclassified sequences</taxon>
        <taxon>metagenomes</taxon>
        <taxon>ecological metagenomes</taxon>
    </lineage>
</organism>